<evidence type="ECO:0000256" key="3">
    <source>
        <dbReference type="ARBA" id="ARBA00022559"/>
    </source>
</evidence>
<name>A0A7S0SWF4_9STRA</name>
<dbReference type="InterPro" id="IPR019794">
    <property type="entry name" value="Peroxidases_AS"/>
</dbReference>
<evidence type="ECO:0000256" key="1">
    <source>
        <dbReference type="ARBA" id="ARBA00004305"/>
    </source>
</evidence>
<evidence type="ECO:0000256" key="6">
    <source>
        <dbReference type="ARBA" id="ARBA00022946"/>
    </source>
</evidence>
<keyword evidence="3" id="KW-0575">Peroxidase</keyword>
<evidence type="ECO:0000256" key="12">
    <source>
        <dbReference type="ARBA" id="ARBA00049265"/>
    </source>
</evidence>
<dbReference type="EC" id="1.11.1.5" evidence="10"/>
<dbReference type="FunFam" id="1.10.420.10:FF:000009">
    <property type="entry name" value="Ascorbate peroxidase"/>
    <property type="match status" value="1"/>
</dbReference>
<evidence type="ECO:0000256" key="7">
    <source>
        <dbReference type="ARBA" id="ARBA00023002"/>
    </source>
</evidence>
<evidence type="ECO:0000256" key="11">
    <source>
        <dbReference type="ARBA" id="ARBA00040313"/>
    </source>
</evidence>
<evidence type="ECO:0000256" key="10">
    <source>
        <dbReference type="ARBA" id="ARBA00039063"/>
    </source>
</evidence>
<comment type="subcellular location">
    <subcellularLocation>
        <location evidence="2">Mitochondrion intermembrane space</location>
    </subcellularLocation>
    <subcellularLocation>
        <location evidence="1">Mitochondrion matrix</location>
    </subcellularLocation>
</comment>
<dbReference type="GO" id="GO:0046872">
    <property type="term" value="F:metal ion binding"/>
    <property type="evidence" value="ECO:0007669"/>
    <property type="project" value="UniProtKB-KW"/>
</dbReference>
<comment type="catalytic activity">
    <reaction evidence="12">
        <text>2 Fe(II)-[cytochrome c] + H2O2 + 2 H(+) = 2 Fe(III)-[cytochrome c] + 2 H2O</text>
        <dbReference type="Rhea" id="RHEA:16581"/>
        <dbReference type="Rhea" id="RHEA-COMP:10350"/>
        <dbReference type="Rhea" id="RHEA-COMP:14399"/>
        <dbReference type="ChEBI" id="CHEBI:15377"/>
        <dbReference type="ChEBI" id="CHEBI:15378"/>
        <dbReference type="ChEBI" id="CHEBI:16240"/>
        <dbReference type="ChEBI" id="CHEBI:29033"/>
        <dbReference type="ChEBI" id="CHEBI:29034"/>
        <dbReference type="EC" id="1.11.1.5"/>
    </reaction>
</comment>
<dbReference type="PANTHER" id="PTHR31356">
    <property type="entry name" value="THYLAKOID LUMENAL 29 KDA PROTEIN, CHLOROPLASTIC-RELATED"/>
    <property type="match status" value="1"/>
</dbReference>
<dbReference type="GO" id="GO:0004130">
    <property type="term" value="F:cytochrome-c peroxidase activity"/>
    <property type="evidence" value="ECO:0007669"/>
    <property type="project" value="UniProtKB-EC"/>
</dbReference>
<protein>
    <recommendedName>
        <fullName evidence="11">Cytochrome c peroxidase, mitochondrial</fullName>
        <ecNumber evidence="10">1.11.1.5</ecNumber>
    </recommendedName>
</protein>
<dbReference type="PANTHER" id="PTHR31356:SF58">
    <property type="entry name" value="CYTOCHROME C PEROXIDASE, MITOCHONDRIAL"/>
    <property type="match status" value="1"/>
</dbReference>
<dbReference type="Pfam" id="PF00141">
    <property type="entry name" value="peroxidase"/>
    <property type="match status" value="1"/>
</dbReference>
<dbReference type="GO" id="GO:0020037">
    <property type="term" value="F:heme binding"/>
    <property type="evidence" value="ECO:0007669"/>
    <property type="project" value="InterPro"/>
</dbReference>
<dbReference type="GO" id="GO:0042744">
    <property type="term" value="P:hydrogen peroxide catabolic process"/>
    <property type="evidence" value="ECO:0007669"/>
    <property type="project" value="TreeGrafter"/>
</dbReference>
<evidence type="ECO:0000256" key="2">
    <source>
        <dbReference type="ARBA" id="ARBA00004569"/>
    </source>
</evidence>
<evidence type="ECO:0000256" key="13">
    <source>
        <dbReference type="RuleBase" id="RU004241"/>
    </source>
</evidence>
<dbReference type="InterPro" id="IPR002016">
    <property type="entry name" value="Haem_peroxidase"/>
</dbReference>
<dbReference type="CDD" id="cd00691">
    <property type="entry name" value="ascorbate_peroxidase"/>
    <property type="match status" value="1"/>
</dbReference>
<proteinExistence type="inferred from homology"/>
<dbReference type="InterPro" id="IPR044831">
    <property type="entry name" value="Ccp1-like"/>
</dbReference>
<dbReference type="InterPro" id="IPR019793">
    <property type="entry name" value="Peroxidases_heam-ligand_BS"/>
</dbReference>
<reference evidence="16" key="1">
    <citation type="submission" date="2021-01" db="EMBL/GenBank/DDBJ databases">
        <authorList>
            <person name="Corre E."/>
            <person name="Pelletier E."/>
            <person name="Niang G."/>
            <person name="Scheremetjew M."/>
            <person name="Finn R."/>
            <person name="Kale V."/>
            <person name="Holt S."/>
            <person name="Cochrane G."/>
            <person name="Meng A."/>
            <person name="Brown T."/>
            <person name="Cohen L."/>
        </authorList>
    </citation>
    <scope>NUCLEOTIDE SEQUENCE</scope>
    <source>
        <strain evidence="16">UTEXLB2642</strain>
    </source>
</reference>
<dbReference type="PROSITE" id="PS50873">
    <property type="entry name" value="PEROXIDASE_4"/>
    <property type="match status" value="1"/>
</dbReference>
<evidence type="ECO:0000313" key="16">
    <source>
        <dbReference type="EMBL" id="CAD8718679.1"/>
    </source>
</evidence>
<evidence type="ECO:0000256" key="9">
    <source>
        <dbReference type="ARBA" id="ARBA00023128"/>
    </source>
</evidence>
<keyword evidence="5" id="KW-0479">Metal-binding</keyword>
<dbReference type="AlphaFoldDB" id="A0A7S0SWF4"/>
<comment type="similarity">
    <text evidence="13">Belongs to the peroxidase family.</text>
</comment>
<dbReference type="PRINTS" id="PR00459">
    <property type="entry name" value="ASPEROXIDASE"/>
</dbReference>
<dbReference type="InterPro" id="IPR002207">
    <property type="entry name" value="Peroxidase_I"/>
</dbReference>
<gene>
    <name evidence="16" type="ORF">CNEB1095_LOCUS2948</name>
</gene>
<keyword evidence="8" id="KW-0408">Iron</keyword>
<dbReference type="PRINTS" id="PR00458">
    <property type="entry name" value="PEROXIDASE"/>
</dbReference>
<dbReference type="GO" id="GO:0000302">
    <property type="term" value="P:response to reactive oxygen species"/>
    <property type="evidence" value="ECO:0007669"/>
    <property type="project" value="TreeGrafter"/>
</dbReference>
<keyword evidence="9" id="KW-0496">Mitochondrion</keyword>
<evidence type="ECO:0000259" key="15">
    <source>
        <dbReference type="PROSITE" id="PS50873"/>
    </source>
</evidence>
<keyword evidence="7" id="KW-0560">Oxidoreductase</keyword>
<dbReference type="PROSITE" id="PS00436">
    <property type="entry name" value="PEROXIDASE_2"/>
    <property type="match status" value="1"/>
</dbReference>
<dbReference type="GO" id="GO:0005759">
    <property type="term" value="C:mitochondrial matrix"/>
    <property type="evidence" value="ECO:0007669"/>
    <property type="project" value="UniProtKB-SubCell"/>
</dbReference>
<evidence type="ECO:0000256" key="14">
    <source>
        <dbReference type="SAM" id="MobiDB-lite"/>
    </source>
</evidence>
<dbReference type="Gene3D" id="1.10.520.10">
    <property type="match status" value="1"/>
</dbReference>
<dbReference type="EMBL" id="HBFD01004507">
    <property type="protein sequence ID" value="CAD8718679.1"/>
    <property type="molecule type" value="Transcribed_RNA"/>
</dbReference>
<evidence type="ECO:0000256" key="4">
    <source>
        <dbReference type="ARBA" id="ARBA00022617"/>
    </source>
</evidence>
<evidence type="ECO:0000256" key="8">
    <source>
        <dbReference type="ARBA" id="ARBA00023004"/>
    </source>
</evidence>
<feature type="domain" description="Plant heme peroxidase family profile" evidence="15">
    <location>
        <begin position="145"/>
        <end position="328"/>
    </location>
</feature>
<dbReference type="GO" id="GO:0005758">
    <property type="term" value="C:mitochondrial intermembrane space"/>
    <property type="evidence" value="ECO:0007669"/>
    <property type="project" value="UniProtKB-SubCell"/>
</dbReference>
<sequence>MYHIPRLIKTSTKSIVRTYGTRSNSYKFNGIISLSALAASLALANVVFDNQSESAASTVDIKAVKQDIIKLIEFDNDFREDGTSIAGTLVRLAWHASGTYSNVDHTGGSNGSTMRYPPESQWGANAGLAIAREFLNPVKRKYPELSYADIWTLAGAVAIEQMGGPEIPWRSGRTDSTTPTTVPDGRLPSANKGSPDATAAHVREVFTRLGFTEREAIALIGAHAVGRCHTDASGFWGPWTRAETTFSNQYFRLLLDENWTEKKTHEGKPWTGPLQYESADGSLMMLPSDLVLIQDPEFKKIVQIYADDEKKFFEDFSTSFSKLLELGVPFKSTPKKRFLW</sequence>
<keyword evidence="4" id="KW-0349">Heme</keyword>
<dbReference type="InterPro" id="IPR010255">
    <property type="entry name" value="Haem_peroxidase_sf"/>
</dbReference>
<dbReference type="Gene3D" id="1.10.420.10">
    <property type="entry name" value="Peroxidase, domain 2"/>
    <property type="match status" value="1"/>
</dbReference>
<organism evidence="16">
    <name type="scientific">Chromulina nebulosa</name>
    <dbReference type="NCBI Taxonomy" id="96789"/>
    <lineage>
        <taxon>Eukaryota</taxon>
        <taxon>Sar</taxon>
        <taxon>Stramenopiles</taxon>
        <taxon>Ochrophyta</taxon>
        <taxon>Chrysophyceae</taxon>
        <taxon>Chromulinales</taxon>
        <taxon>Chromulinaceae</taxon>
        <taxon>Chromulina</taxon>
    </lineage>
</organism>
<feature type="region of interest" description="Disordered" evidence="14">
    <location>
        <begin position="165"/>
        <end position="196"/>
    </location>
</feature>
<dbReference type="PROSITE" id="PS00435">
    <property type="entry name" value="PEROXIDASE_1"/>
    <property type="match status" value="1"/>
</dbReference>
<dbReference type="GO" id="GO:0034599">
    <property type="term" value="P:cellular response to oxidative stress"/>
    <property type="evidence" value="ECO:0007669"/>
    <property type="project" value="InterPro"/>
</dbReference>
<accession>A0A7S0SWF4</accession>
<dbReference type="SUPFAM" id="SSF48113">
    <property type="entry name" value="Heme-dependent peroxidases"/>
    <property type="match status" value="1"/>
</dbReference>
<evidence type="ECO:0000256" key="5">
    <source>
        <dbReference type="ARBA" id="ARBA00022723"/>
    </source>
</evidence>
<keyword evidence="6" id="KW-0809">Transit peptide</keyword>